<gene>
    <name evidence="7" type="ORF">V5J35_002926</name>
</gene>
<proteinExistence type="inferred from homology"/>
<keyword evidence="4" id="KW-0233">DNA recombination</keyword>
<dbReference type="RefSeq" id="WP_354007866.1">
    <property type="nucleotide sequence ID" value="NZ_JBEWTA010000001.1"/>
</dbReference>
<comment type="similarity">
    <text evidence="2">Belongs to the RmuC family.</text>
</comment>
<evidence type="ECO:0000313" key="8">
    <source>
        <dbReference type="Proteomes" id="UP001549366"/>
    </source>
</evidence>
<organism evidence="7 8">
    <name type="scientific">Endozoicomonas lisbonensis</name>
    <dbReference type="NCBI Taxonomy" id="3120522"/>
    <lineage>
        <taxon>Bacteria</taxon>
        <taxon>Pseudomonadati</taxon>
        <taxon>Pseudomonadota</taxon>
        <taxon>Gammaproteobacteria</taxon>
        <taxon>Oceanospirillales</taxon>
        <taxon>Endozoicomonadaceae</taxon>
        <taxon>Endozoicomonas</taxon>
    </lineage>
</organism>
<evidence type="ECO:0000256" key="6">
    <source>
        <dbReference type="SAM" id="Phobius"/>
    </source>
</evidence>
<dbReference type="Pfam" id="PF02646">
    <property type="entry name" value="RmuC"/>
    <property type="match status" value="1"/>
</dbReference>
<keyword evidence="6" id="KW-0812">Transmembrane</keyword>
<accession>A0ABV2SIZ4</accession>
<evidence type="ECO:0000256" key="3">
    <source>
        <dbReference type="ARBA" id="ARBA00023054"/>
    </source>
</evidence>
<feature type="transmembrane region" description="Helical" evidence="6">
    <location>
        <begin position="6"/>
        <end position="24"/>
    </location>
</feature>
<comment type="caution">
    <text evidence="7">The sequence shown here is derived from an EMBL/GenBank/DDBJ whole genome shotgun (WGS) entry which is preliminary data.</text>
</comment>
<keyword evidence="6" id="KW-1133">Transmembrane helix</keyword>
<dbReference type="PANTHER" id="PTHR30563:SF0">
    <property type="entry name" value="DNA RECOMBINATION PROTEIN RMUC"/>
    <property type="match status" value="1"/>
</dbReference>
<keyword evidence="8" id="KW-1185">Reference proteome</keyword>
<keyword evidence="3 5" id="KW-0175">Coiled coil</keyword>
<evidence type="ECO:0000256" key="4">
    <source>
        <dbReference type="ARBA" id="ARBA00023172"/>
    </source>
</evidence>
<dbReference type="PANTHER" id="PTHR30563">
    <property type="entry name" value="DNA RECOMBINATION PROTEIN RMUC"/>
    <property type="match status" value="1"/>
</dbReference>
<evidence type="ECO:0000256" key="5">
    <source>
        <dbReference type="SAM" id="Coils"/>
    </source>
</evidence>
<dbReference type="Proteomes" id="UP001549366">
    <property type="component" value="Unassembled WGS sequence"/>
</dbReference>
<sequence>MSSTTVIVAAIVAVLSSLLSWLVARQKNVRMQAELETLLSSEQDRVAERDQRIRQGEDDRVRLLERIEVERENRSEAEQAVRELRTRLEVQQQHHDKTIKELEDNRETQKQAFHHIASEILEAKGKLFSQQHQERLDTLLKPFKEQLGDFRNKVEQAQQADMEGRAALKQQLETLHSLNQRITDEAGNLARALKGDKKLQGNWGELQVEKILESSGLIKGEEYEREANFKDDEGQNKRPDFVVYLPEGKHLIIDSKVSLVDYMAYVNAEDDDERQSALSRHILSIRNHIKGLGDKDYPNLAGVKTPDFVFMFMPVEPAFIAAFQHDQKLFNDAFEQNIVVVTPTTLLATLRTVANLWTIERQNANARKLADRAGLVYDKLRVFVEKMEKLDTQLTTARNTYDEAMNTLKQGRGNLISQTNEFVSLGVRVKKEFSRQTLDTSDLSQLPESKTK</sequence>
<evidence type="ECO:0000256" key="1">
    <source>
        <dbReference type="ARBA" id="ARBA00003416"/>
    </source>
</evidence>
<dbReference type="EMBL" id="JBEWTB010000002">
    <property type="protein sequence ID" value="MET4757734.1"/>
    <property type="molecule type" value="Genomic_DNA"/>
</dbReference>
<dbReference type="InterPro" id="IPR003798">
    <property type="entry name" value="DNA_recombination_RmuC"/>
</dbReference>
<reference evidence="7 8" key="1">
    <citation type="submission" date="2024-06" db="EMBL/GenBank/DDBJ databases">
        <title>Genomic Encyclopedia of Type Strains, Phase V (KMG-V): Genome sequencing to study the core and pangenomes of soil and plant-associated prokaryotes.</title>
        <authorList>
            <person name="Whitman W."/>
        </authorList>
    </citation>
    <scope>NUCLEOTIDE SEQUENCE [LARGE SCALE GENOMIC DNA]</scope>
    <source>
        <strain evidence="7 8">NE40</strain>
    </source>
</reference>
<keyword evidence="6" id="KW-0472">Membrane</keyword>
<feature type="coiled-coil region" evidence="5">
    <location>
        <begin position="60"/>
        <end position="105"/>
    </location>
</feature>
<protein>
    <submittedName>
        <fullName evidence="7">DNA recombination protein RmuC</fullName>
    </submittedName>
</protein>
<name>A0ABV2SIZ4_9GAMM</name>
<evidence type="ECO:0000256" key="2">
    <source>
        <dbReference type="ARBA" id="ARBA00009840"/>
    </source>
</evidence>
<comment type="function">
    <text evidence="1">Involved in DNA recombination.</text>
</comment>
<evidence type="ECO:0000313" key="7">
    <source>
        <dbReference type="EMBL" id="MET4757734.1"/>
    </source>
</evidence>